<dbReference type="GO" id="GO:0016491">
    <property type="term" value="F:oxidoreductase activity"/>
    <property type="evidence" value="ECO:0007669"/>
    <property type="project" value="UniProtKB-KW"/>
</dbReference>
<dbReference type="Proteomes" id="UP000515512">
    <property type="component" value="Chromosome"/>
</dbReference>
<evidence type="ECO:0000259" key="2">
    <source>
        <dbReference type="Pfam" id="PF03807"/>
    </source>
</evidence>
<accession>A0A7D6V8V4</accession>
<dbReference type="KEGG" id="nhu:H0264_36720"/>
<dbReference type="AlphaFoldDB" id="A0A7D6V8V4"/>
<proteinExistence type="predicted"/>
<dbReference type="RefSeq" id="WP_181581790.1">
    <property type="nucleotide sequence ID" value="NZ_CP059399.1"/>
</dbReference>
<gene>
    <name evidence="3" type="ORF">H0264_36720</name>
</gene>
<name>A0A7D6V8V4_9NOCA</name>
<keyword evidence="4" id="KW-1185">Reference proteome</keyword>
<dbReference type="InterPro" id="IPR036291">
    <property type="entry name" value="NAD(P)-bd_dom_sf"/>
</dbReference>
<protein>
    <submittedName>
        <fullName evidence="3">NAD(P)-binding domain-containing protein</fullName>
    </submittedName>
</protein>
<evidence type="ECO:0000256" key="1">
    <source>
        <dbReference type="ARBA" id="ARBA00023002"/>
    </source>
</evidence>
<keyword evidence="1" id="KW-0560">Oxidoreductase</keyword>
<dbReference type="InterPro" id="IPR051267">
    <property type="entry name" value="STEAP_metalloreductase"/>
</dbReference>
<dbReference type="InterPro" id="IPR028939">
    <property type="entry name" value="P5C_Rdtase_cat_N"/>
</dbReference>
<dbReference type="PANTHER" id="PTHR14239">
    <property type="entry name" value="DUDULIN-RELATED"/>
    <property type="match status" value="1"/>
</dbReference>
<dbReference type="EMBL" id="CP059399">
    <property type="protein sequence ID" value="QLY30592.1"/>
    <property type="molecule type" value="Genomic_DNA"/>
</dbReference>
<dbReference type="Pfam" id="PF03807">
    <property type="entry name" value="F420_oxidored"/>
    <property type="match status" value="1"/>
</dbReference>
<sequence>MDVGIFGAGHIGLSLAGLFDRAGHTVHIASRHLEELSRLLLDRQLRHARAESVEKVAESAELLIGAVQWTQLEALTAELPPIDGKVWIDPANPIAREADGTVTLIDTGTRPTSAIVADLVPKAQLVKAFNSFTTPMYRSGPLTSLGRIVAPLAGDHPAALSRVAELIKTTGFVPIVVGNIDDSVVLQPGGALRRLSIPLIAP</sequence>
<dbReference type="Gene3D" id="3.40.50.720">
    <property type="entry name" value="NAD(P)-binding Rossmann-like Domain"/>
    <property type="match status" value="1"/>
</dbReference>
<reference evidence="3 4" key="1">
    <citation type="submission" date="2020-07" db="EMBL/GenBank/DDBJ databases">
        <authorList>
            <person name="Zhuang K."/>
            <person name="Ran Y."/>
        </authorList>
    </citation>
    <scope>NUCLEOTIDE SEQUENCE [LARGE SCALE GENOMIC DNA]</scope>
    <source>
        <strain evidence="3 4">WCH-YHL-001</strain>
    </source>
</reference>
<evidence type="ECO:0000313" key="3">
    <source>
        <dbReference type="EMBL" id="QLY30592.1"/>
    </source>
</evidence>
<dbReference type="PANTHER" id="PTHR14239:SF10">
    <property type="entry name" value="REDUCTASE"/>
    <property type="match status" value="1"/>
</dbReference>
<evidence type="ECO:0000313" key="4">
    <source>
        <dbReference type="Proteomes" id="UP000515512"/>
    </source>
</evidence>
<dbReference type="SUPFAM" id="SSF51735">
    <property type="entry name" value="NAD(P)-binding Rossmann-fold domains"/>
    <property type="match status" value="1"/>
</dbReference>
<organism evidence="3 4">
    <name type="scientific">Nocardia huaxiensis</name>
    <dbReference type="NCBI Taxonomy" id="2755382"/>
    <lineage>
        <taxon>Bacteria</taxon>
        <taxon>Bacillati</taxon>
        <taxon>Actinomycetota</taxon>
        <taxon>Actinomycetes</taxon>
        <taxon>Mycobacteriales</taxon>
        <taxon>Nocardiaceae</taxon>
        <taxon>Nocardia</taxon>
    </lineage>
</organism>
<feature type="domain" description="Pyrroline-5-carboxylate reductase catalytic N-terminal" evidence="2">
    <location>
        <begin position="3"/>
        <end position="93"/>
    </location>
</feature>